<dbReference type="Proteomes" id="UP000256485">
    <property type="component" value="Unassembled WGS sequence"/>
</dbReference>
<dbReference type="AlphaFoldDB" id="A0A3D9V117"/>
<evidence type="ECO:0000313" key="1">
    <source>
        <dbReference type="EMBL" id="REF35492.1"/>
    </source>
</evidence>
<dbReference type="Gene3D" id="2.60.120.260">
    <property type="entry name" value="Galactose-binding domain-like"/>
    <property type="match status" value="1"/>
</dbReference>
<gene>
    <name evidence="1" type="ORF">DFJ64_0872</name>
</gene>
<dbReference type="InterPro" id="IPR032329">
    <property type="entry name" value="DUF4855"/>
</dbReference>
<name>A0A3D9V117_THECX</name>
<organism evidence="1 2">
    <name type="scientific">Thermasporomyces composti</name>
    <dbReference type="NCBI Taxonomy" id="696763"/>
    <lineage>
        <taxon>Bacteria</taxon>
        <taxon>Bacillati</taxon>
        <taxon>Actinomycetota</taxon>
        <taxon>Actinomycetes</taxon>
        <taxon>Propionibacteriales</taxon>
        <taxon>Nocardioidaceae</taxon>
        <taxon>Thermasporomyces</taxon>
    </lineage>
</organism>
<keyword evidence="2" id="KW-1185">Reference proteome</keyword>
<reference evidence="1 2" key="1">
    <citation type="submission" date="2018-08" db="EMBL/GenBank/DDBJ databases">
        <title>Sequencing the genomes of 1000 actinobacteria strains.</title>
        <authorList>
            <person name="Klenk H.-P."/>
        </authorList>
    </citation>
    <scope>NUCLEOTIDE SEQUENCE [LARGE SCALE GENOMIC DNA]</scope>
    <source>
        <strain evidence="1 2">DSM 22891</strain>
    </source>
</reference>
<proteinExistence type="predicted"/>
<dbReference type="OrthoDB" id="3799295at2"/>
<comment type="caution">
    <text evidence="1">The sequence shown here is derived from an EMBL/GenBank/DDBJ whole genome shotgun (WGS) entry which is preliminary data.</text>
</comment>
<dbReference type="Pfam" id="PF16147">
    <property type="entry name" value="DUF4855"/>
    <property type="match status" value="1"/>
</dbReference>
<dbReference type="RefSeq" id="WP_115849272.1">
    <property type="nucleotide sequence ID" value="NZ_QTUC01000001.1"/>
</dbReference>
<dbReference type="EMBL" id="QTUC01000001">
    <property type="protein sequence ID" value="REF35492.1"/>
    <property type="molecule type" value="Genomic_DNA"/>
</dbReference>
<sequence>MPGHARAWSSRRWRRVTVVAATAAIVAGSLTQGVPAAAVPPEPRNLAAGLDYTWSQEPDPTYPDEGRELTDGRYGELDIADPAWVGHRVGKTREVVFDLGTPKSISRIQAHFLQDWPTSSVLVPLTVSFAVSHDRRSWATLGHRSTQLLWGSGPPRDETYVWDGERDGLPRGNPNATMAYARYVKVSFAVHTWAWHLLDEVEIHGVDGKLPQAKTPKPDRPGYLTPGPRTAGIKDLVLLYNGHYDHGKGDWTASRIVPYLSYVDTHGKPMETLFDGVLYLGLRAPNGRNFALGEATIDDWRWYLTKTFARHGDLAQLDEATRRVAQSLDKPSLRTKVVLMIPNPGEVLTDFGDVDGDGVPESVSDADVGPERALANREKIVRWWVDEVLQSWAEARYSHLELVGLYWLEEQISVIPAGPDLLRRVSDIVHRKNLTLFWIPHFLAYKSHMASEVGIDAAAFQPNYFFETMSAERLEDAAAIAQQYGMGVEVEFDERMLTDDVFRERFVEYLDAGAVHGFMTDAFLAYYQGNDTVYQAAVSEDPRQRQLYEWLHEFVRGTYQPRR</sequence>
<accession>A0A3D9V117</accession>
<evidence type="ECO:0000313" key="2">
    <source>
        <dbReference type="Proteomes" id="UP000256485"/>
    </source>
</evidence>
<protein>
    <submittedName>
        <fullName evidence="1">Uncharacterized protein DUF4855</fullName>
    </submittedName>
</protein>